<dbReference type="Proteomes" id="UP001497497">
    <property type="component" value="Unassembled WGS sequence"/>
</dbReference>
<accession>A0AAV2HDP2</accession>
<feature type="compositionally biased region" description="Basic and acidic residues" evidence="1">
    <location>
        <begin position="154"/>
        <end position="163"/>
    </location>
</feature>
<name>A0AAV2HDP2_LYMST</name>
<dbReference type="EMBL" id="CAXITT010000100">
    <property type="protein sequence ID" value="CAL1531908.1"/>
    <property type="molecule type" value="Genomic_DNA"/>
</dbReference>
<dbReference type="AlphaFoldDB" id="A0AAV2HDP2"/>
<evidence type="ECO:0000313" key="3">
    <source>
        <dbReference type="Proteomes" id="UP001497497"/>
    </source>
</evidence>
<reference evidence="2 3" key="1">
    <citation type="submission" date="2024-04" db="EMBL/GenBank/DDBJ databases">
        <authorList>
            <consortium name="Genoscope - CEA"/>
            <person name="William W."/>
        </authorList>
    </citation>
    <scope>NUCLEOTIDE SEQUENCE [LARGE SCALE GENOMIC DNA]</scope>
</reference>
<evidence type="ECO:0000313" key="2">
    <source>
        <dbReference type="EMBL" id="CAL1531908.1"/>
    </source>
</evidence>
<gene>
    <name evidence="2" type="ORF">GSLYS_00005995001</name>
</gene>
<feature type="region of interest" description="Disordered" evidence="1">
    <location>
        <begin position="141"/>
        <end position="167"/>
    </location>
</feature>
<feature type="region of interest" description="Disordered" evidence="1">
    <location>
        <begin position="323"/>
        <end position="362"/>
    </location>
</feature>
<organism evidence="2 3">
    <name type="scientific">Lymnaea stagnalis</name>
    <name type="common">Great pond snail</name>
    <name type="synonym">Helix stagnalis</name>
    <dbReference type="NCBI Taxonomy" id="6523"/>
    <lineage>
        <taxon>Eukaryota</taxon>
        <taxon>Metazoa</taxon>
        <taxon>Spiralia</taxon>
        <taxon>Lophotrochozoa</taxon>
        <taxon>Mollusca</taxon>
        <taxon>Gastropoda</taxon>
        <taxon>Heterobranchia</taxon>
        <taxon>Euthyneura</taxon>
        <taxon>Panpulmonata</taxon>
        <taxon>Hygrophila</taxon>
        <taxon>Lymnaeoidea</taxon>
        <taxon>Lymnaeidae</taxon>
        <taxon>Lymnaea</taxon>
    </lineage>
</organism>
<proteinExistence type="predicted"/>
<feature type="compositionally biased region" description="Low complexity" evidence="1">
    <location>
        <begin position="342"/>
        <end position="362"/>
    </location>
</feature>
<evidence type="ECO:0000256" key="1">
    <source>
        <dbReference type="SAM" id="MobiDB-lite"/>
    </source>
</evidence>
<keyword evidence="3" id="KW-1185">Reference proteome</keyword>
<sequence length="362" mass="39038">CLSGNDQEFTHISHVKNRNLSVQSGSVVYKLNEDKYIGTLELTQFESFLNITSNSPFIREPSDVALVPKPHAKVCTVSKDESLKAQAQTSKDSSQTATEVQLENFNLQNNSSLGQHLNQETENAVKALELCMAEPSELVQDTCKDTTSSSAKSIEPRPHDKHSNSPQHKAIFHQDTAKVGQVISSPLKKHLPPKKWLSFEVFPNPPCASGQDLDTVPAIGNTEVPVSPTAHNYRAACMSVQHPMCSNTPASKAQVSSSAVLNVESLKKLIDRRAPTTLVQVSTCSVSDAHSSSSPCSLSGSKYSQPFEKSCDGILDVSRVMTSESGPDVTEATKPMSFSDLNKSSGKAESNSNSSTSNMVSL</sequence>
<feature type="non-terminal residue" evidence="2">
    <location>
        <position position="1"/>
    </location>
</feature>
<comment type="caution">
    <text evidence="2">The sequence shown here is derived from an EMBL/GenBank/DDBJ whole genome shotgun (WGS) entry which is preliminary data.</text>
</comment>
<protein>
    <submittedName>
        <fullName evidence="2">Uncharacterized protein</fullName>
    </submittedName>
</protein>